<accession>A0AAV6MI24</accession>
<dbReference type="Pfam" id="PF13962">
    <property type="entry name" value="PGG"/>
    <property type="match status" value="1"/>
</dbReference>
<feature type="repeat" description="ANK" evidence="7">
    <location>
        <begin position="36"/>
        <end position="68"/>
    </location>
</feature>
<dbReference type="EMBL" id="JAGKQH010000014">
    <property type="protein sequence ID" value="KAG6581829.1"/>
    <property type="molecule type" value="Genomic_DNA"/>
</dbReference>
<keyword evidence="11" id="KW-1185">Reference proteome</keyword>
<organism evidence="10 11">
    <name type="scientific">Cucurbita argyrosperma subsp. sororia</name>
    <dbReference type="NCBI Taxonomy" id="37648"/>
    <lineage>
        <taxon>Eukaryota</taxon>
        <taxon>Viridiplantae</taxon>
        <taxon>Streptophyta</taxon>
        <taxon>Embryophyta</taxon>
        <taxon>Tracheophyta</taxon>
        <taxon>Spermatophyta</taxon>
        <taxon>Magnoliopsida</taxon>
        <taxon>eudicotyledons</taxon>
        <taxon>Gunneridae</taxon>
        <taxon>Pentapetalae</taxon>
        <taxon>rosids</taxon>
        <taxon>fabids</taxon>
        <taxon>Cucurbitales</taxon>
        <taxon>Cucurbitaceae</taxon>
        <taxon>Cucurbiteae</taxon>
        <taxon>Cucurbita</taxon>
    </lineage>
</organism>
<dbReference type="InterPro" id="IPR026961">
    <property type="entry name" value="PGG_dom"/>
</dbReference>
<keyword evidence="4 8" id="KW-1133">Transmembrane helix</keyword>
<comment type="caution">
    <text evidence="10">The sequence shown here is derived from an EMBL/GenBank/DDBJ whole genome shotgun (WGS) entry which is preliminary data.</text>
</comment>
<dbReference type="PROSITE" id="PS50297">
    <property type="entry name" value="ANK_REP_REGION"/>
    <property type="match status" value="1"/>
</dbReference>
<dbReference type="PANTHER" id="PTHR24186:SF46">
    <property type="entry name" value="PROTEIN ACCELERATED CELL DEATH 6-LIKE"/>
    <property type="match status" value="1"/>
</dbReference>
<evidence type="ECO:0000256" key="3">
    <source>
        <dbReference type="ARBA" id="ARBA00022737"/>
    </source>
</evidence>
<dbReference type="InterPro" id="IPR002110">
    <property type="entry name" value="Ankyrin_rpt"/>
</dbReference>
<evidence type="ECO:0000259" key="9">
    <source>
        <dbReference type="Pfam" id="PF13962"/>
    </source>
</evidence>
<evidence type="ECO:0000256" key="2">
    <source>
        <dbReference type="ARBA" id="ARBA00022692"/>
    </source>
</evidence>
<dbReference type="PROSITE" id="PS50088">
    <property type="entry name" value="ANK_REPEAT"/>
    <property type="match status" value="1"/>
</dbReference>
<keyword evidence="5 7" id="KW-0040">ANK repeat</keyword>
<keyword evidence="3" id="KW-0677">Repeat</keyword>
<dbReference type="Pfam" id="PF12796">
    <property type="entry name" value="Ank_2"/>
    <property type="match status" value="1"/>
</dbReference>
<sequence length="146" mass="16428">MEKNLKHPTPSLNDIPDDAAQNQEIRIVMQSEVAAFQPTPLHLASKNGDIETVRALLEKNTSACLVYNNNEFIPLHYANRAVEGMEEEIEIQRRLGSRSARGTMMSVAIVIAMVTFQAGVNPAGGFWQQDTEYNSNNYGDDYYYTR</sequence>
<feature type="domain" description="PGG" evidence="9">
    <location>
        <begin position="99"/>
        <end position="134"/>
    </location>
</feature>
<keyword evidence="2 8" id="KW-0812">Transmembrane</keyword>
<feature type="non-terminal residue" evidence="10">
    <location>
        <position position="1"/>
    </location>
</feature>
<evidence type="ECO:0000256" key="1">
    <source>
        <dbReference type="ARBA" id="ARBA00004141"/>
    </source>
</evidence>
<proteinExistence type="predicted"/>
<evidence type="ECO:0000256" key="8">
    <source>
        <dbReference type="SAM" id="Phobius"/>
    </source>
</evidence>
<evidence type="ECO:0000256" key="5">
    <source>
        <dbReference type="ARBA" id="ARBA00023043"/>
    </source>
</evidence>
<dbReference type="GO" id="GO:0005886">
    <property type="term" value="C:plasma membrane"/>
    <property type="evidence" value="ECO:0007669"/>
    <property type="project" value="TreeGrafter"/>
</dbReference>
<evidence type="ECO:0000256" key="4">
    <source>
        <dbReference type="ARBA" id="ARBA00022989"/>
    </source>
</evidence>
<dbReference type="PANTHER" id="PTHR24186">
    <property type="entry name" value="PROTEIN PHOSPHATASE 1 REGULATORY SUBUNIT"/>
    <property type="match status" value="1"/>
</dbReference>
<evidence type="ECO:0000313" key="10">
    <source>
        <dbReference type="EMBL" id="KAG6581829.1"/>
    </source>
</evidence>
<gene>
    <name evidence="10" type="ORF">SDJN03_21831</name>
</gene>
<feature type="transmembrane region" description="Helical" evidence="8">
    <location>
        <begin position="102"/>
        <end position="120"/>
    </location>
</feature>
<name>A0AAV6MI24_9ROSI</name>
<dbReference type="Proteomes" id="UP000685013">
    <property type="component" value="Chromosome 14"/>
</dbReference>
<evidence type="ECO:0000256" key="7">
    <source>
        <dbReference type="PROSITE-ProRule" id="PRU00023"/>
    </source>
</evidence>
<comment type="subcellular location">
    <subcellularLocation>
        <location evidence="1">Membrane</location>
        <topology evidence="1">Multi-pass membrane protein</topology>
    </subcellularLocation>
</comment>
<dbReference type="AlphaFoldDB" id="A0AAV6MI24"/>
<protein>
    <recommendedName>
        <fullName evidence="9">PGG domain-containing protein</fullName>
    </recommendedName>
</protein>
<evidence type="ECO:0000256" key="6">
    <source>
        <dbReference type="ARBA" id="ARBA00023136"/>
    </source>
</evidence>
<reference evidence="10 11" key="1">
    <citation type="journal article" date="2021" name="Hortic Res">
        <title>The domestication of Cucurbita argyrosperma as revealed by the genome of its wild relative.</title>
        <authorList>
            <person name="Barrera-Redondo J."/>
            <person name="Sanchez-de la Vega G."/>
            <person name="Aguirre-Liguori J.A."/>
            <person name="Castellanos-Morales G."/>
            <person name="Gutierrez-Guerrero Y.T."/>
            <person name="Aguirre-Dugua X."/>
            <person name="Aguirre-Planter E."/>
            <person name="Tenaillon M.I."/>
            <person name="Lira-Saade R."/>
            <person name="Eguiarte L.E."/>
        </authorList>
    </citation>
    <scope>NUCLEOTIDE SEQUENCE [LARGE SCALE GENOMIC DNA]</scope>
    <source>
        <strain evidence="10">JBR-2021</strain>
    </source>
</reference>
<keyword evidence="6 8" id="KW-0472">Membrane</keyword>
<evidence type="ECO:0000313" key="11">
    <source>
        <dbReference type="Proteomes" id="UP000685013"/>
    </source>
</evidence>